<dbReference type="PANTHER" id="PTHR38011:SF7">
    <property type="entry name" value="2,5-DIAMINO-6-RIBOSYLAMINO-4(3H)-PYRIMIDINONE 5'-PHOSPHATE REDUCTASE"/>
    <property type="match status" value="1"/>
</dbReference>
<dbReference type="InterPro" id="IPR050765">
    <property type="entry name" value="Riboflavin_Biosynth_HTPR"/>
</dbReference>
<organism evidence="12">
    <name type="scientific">hydrothermal vent metagenome</name>
    <dbReference type="NCBI Taxonomy" id="652676"/>
    <lineage>
        <taxon>unclassified sequences</taxon>
        <taxon>metagenomes</taxon>
        <taxon>ecological metagenomes</taxon>
    </lineage>
</organism>
<dbReference type="SUPFAM" id="SSF53597">
    <property type="entry name" value="Dihydrofolate reductase-like"/>
    <property type="match status" value="1"/>
</dbReference>
<dbReference type="InterPro" id="IPR004794">
    <property type="entry name" value="Eubact_RibD"/>
</dbReference>
<dbReference type="GO" id="GO:0050661">
    <property type="term" value="F:NADP binding"/>
    <property type="evidence" value="ECO:0007669"/>
    <property type="project" value="InterPro"/>
</dbReference>
<keyword evidence="7" id="KW-0862">Zinc</keyword>
<evidence type="ECO:0000256" key="1">
    <source>
        <dbReference type="ARBA" id="ARBA00001947"/>
    </source>
</evidence>
<dbReference type="Pfam" id="PF00383">
    <property type="entry name" value="dCMP_cyt_deam_1"/>
    <property type="match status" value="1"/>
</dbReference>
<dbReference type="FunFam" id="3.40.140.10:FF:000025">
    <property type="entry name" value="Riboflavin biosynthesis protein RibD"/>
    <property type="match status" value="1"/>
</dbReference>
<dbReference type="InterPro" id="IPR002734">
    <property type="entry name" value="RibDG_C"/>
</dbReference>
<dbReference type="PANTHER" id="PTHR38011">
    <property type="entry name" value="DIHYDROFOLATE REDUCTASE FAMILY PROTEIN (AFU_ORTHOLOGUE AFUA_8G06820)"/>
    <property type="match status" value="1"/>
</dbReference>
<gene>
    <name evidence="12" type="ORF">MNBD_GAMMA26-2432</name>
</gene>
<dbReference type="InterPro" id="IPR011549">
    <property type="entry name" value="RibD_C"/>
</dbReference>
<evidence type="ECO:0000256" key="7">
    <source>
        <dbReference type="ARBA" id="ARBA00022833"/>
    </source>
</evidence>
<evidence type="ECO:0000256" key="10">
    <source>
        <dbReference type="ARBA" id="ARBA00023268"/>
    </source>
</evidence>
<dbReference type="NCBIfam" id="TIGR00227">
    <property type="entry name" value="ribD_Cterm"/>
    <property type="match status" value="1"/>
</dbReference>
<dbReference type="PIRSF" id="PIRSF006769">
    <property type="entry name" value="RibD"/>
    <property type="match status" value="1"/>
</dbReference>
<dbReference type="InterPro" id="IPR024072">
    <property type="entry name" value="DHFR-like_dom_sf"/>
</dbReference>
<dbReference type="EC" id="1.1.1.193" evidence="12"/>
<keyword evidence="5" id="KW-0479">Metal-binding</keyword>
<keyword evidence="4" id="KW-0686">Riboflavin biosynthesis</keyword>
<dbReference type="PROSITE" id="PS00903">
    <property type="entry name" value="CYT_DCMP_DEAMINASES_1"/>
    <property type="match status" value="1"/>
</dbReference>
<sequence length="375" mass="39947">MILPGDHLFMARAIQLARKGCYTCHPNPCVGCVIVRDGEVAGEGFHFRAGGSHAEPNALMAANNLAQGATVYVSLEPCCHHGKTPPCTEVLIKAGVSRVVVAMQDPNPQVAGNGIKQLEQAGIQVDTGLLEAEAQELNPGFIKRMHAGLPYLRCKLAMSLDGRTAMASGESKWITSAAARRDVHRLRALSSAVMTGVETVIADDASLNVRLAPEELQELGIGAKSPPSPLRVVLDSRLRTPPEAKILTLPGETLILCVNDAGKRRAALESAGAKVVLMPECDGRVNLRAALEYLAEQEINEVLLEAGSQLVGSALQAGLIDEMVIYMAPHLMGDGGKGLFHIPGLEQMQERIELSISDIRAVGQDWRITAKPVSG</sequence>
<evidence type="ECO:0000259" key="11">
    <source>
        <dbReference type="PROSITE" id="PS51747"/>
    </source>
</evidence>
<dbReference type="GO" id="GO:0009231">
    <property type="term" value="P:riboflavin biosynthetic process"/>
    <property type="evidence" value="ECO:0007669"/>
    <property type="project" value="UniProtKB-UniPathway"/>
</dbReference>
<evidence type="ECO:0000256" key="2">
    <source>
        <dbReference type="ARBA" id="ARBA00004882"/>
    </source>
</evidence>
<keyword evidence="10" id="KW-0511">Multifunctional enzyme</keyword>
<dbReference type="CDD" id="cd01284">
    <property type="entry name" value="Riboflavin_deaminase-reductase"/>
    <property type="match status" value="1"/>
</dbReference>
<dbReference type="Gene3D" id="3.40.430.10">
    <property type="entry name" value="Dihydrofolate Reductase, subunit A"/>
    <property type="match status" value="1"/>
</dbReference>
<evidence type="ECO:0000256" key="5">
    <source>
        <dbReference type="ARBA" id="ARBA00022723"/>
    </source>
</evidence>
<dbReference type="UniPathway" id="UPA00275">
    <property type="reaction ID" value="UER00401"/>
</dbReference>
<dbReference type="NCBIfam" id="TIGR00326">
    <property type="entry name" value="eubact_ribD"/>
    <property type="match status" value="1"/>
</dbReference>
<dbReference type="GO" id="GO:0008703">
    <property type="term" value="F:5-amino-6-(5-phosphoribosylamino)uracil reductase activity"/>
    <property type="evidence" value="ECO:0007669"/>
    <property type="project" value="UniProtKB-EC"/>
</dbReference>
<dbReference type="Pfam" id="PF01872">
    <property type="entry name" value="RibD_C"/>
    <property type="match status" value="1"/>
</dbReference>
<evidence type="ECO:0000256" key="9">
    <source>
        <dbReference type="ARBA" id="ARBA00023002"/>
    </source>
</evidence>
<dbReference type="GO" id="GO:0008270">
    <property type="term" value="F:zinc ion binding"/>
    <property type="evidence" value="ECO:0007669"/>
    <property type="project" value="InterPro"/>
</dbReference>
<accession>A0A3B1BF36</accession>
<dbReference type="PROSITE" id="PS51747">
    <property type="entry name" value="CYT_DCMP_DEAMINASES_2"/>
    <property type="match status" value="1"/>
</dbReference>
<evidence type="ECO:0000256" key="4">
    <source>
        <dbReference type="ARBA" id="ARBA00022619"/>
    </source>
</evidence>
<comment type="cofactor">
    <cofactor evidence="1">
        <name>Zn(2+)</name>
        <dbReference type="ChEBI" id="CHEBI:29105"/>
    </cofactor>
</comment>
<dbReference type="SUPFAM" id="SSF53927">
    <property type="entry name" value="Cytidine deaminase-like"/>
    <property type="match status" value="1"/>
</dbReference>
<dbReference type="AlphaFoldDB" id="A0A3B1BF36"/>
<dbReference type="EMBL" id="UOFX01000076">
    <property type="protein sequence ID" value="VAX10703.1"/>
    <property type="molecule type" value="Genomic_DNA"/>
</dbReference>
<proteinExistence type="predicted"/>
<keyword evidence="8" id="KW-0521">NADP</keyword>
<comment type="pathway">
    <text evidence="3">Cofactor biosynthesis; riboflavin biosynthesis; 5-amino-6-(D-ribitylamino)uracil from GTP: step 3/4.</text>
</comment>
<keyword evidence="9 12" id="KW-0560">Oxidoreductase</keyword>
<dbReference type="InterPro" id="IPR002125">
    <property type="entry name" value="CMP_dCMP_dom"/>
</dbReference>
<comment type="pathway">
    <text evidence="2">Cofactor biosynthesis; riboflavin biosynthesis; 5-amino-6-(D-ribitylamino)uracil from GTP: step 2/4.</text>
</comment>
<protein>
    <submittedName>
        <fullName evidence="12">Diaminohydroxyphosphoribosylaminopyrimidine deaminase / 5-amino-6-(5-phosphoribosylamino)uracil reductase</fullName>
        <ecNumber evidence="12">1.1.1.193</ecNumber>
        <ecNumber evidence="12">3.5.4.26</ecNumber>
    </submittedName>
</protein>
<dbReference type="EC" id="3.5.4.26" evidence="12"/>
<reference evidence="12" key="1">
    <citation type="submission" date="2018-06" db="EMBL/GenBank/DDBJ databases">
        <authorList>
            <person name="Zhirakovskaya E."/>
        </authorList>
    </citation>
    <scope>NUCLEOTIDE SEQUENCE</scope>
</reference>
<dbReference type="InterPro" id="IPR016192">
    <property type="entry name" value="APOBEC/CMP_deaminase_Zn-bd"/>
</dbReference>
<keyword evidence="6 12" id="KW-0378">Hydrolase</keyword>
<evidence type="ECO:0000313" key="12">
    <source>
        <dbReference type="EMBL" id="VAX10703.1"/>
    </source>
</evidence>
<feature type="domain" description="CMP/dCMP-type deaminase" evidence="11">
    <location>
        <begin position="4"/>
        <end position="126"/>
    </location>
</feature>
<dbReference type="Gene3D" id="3.40.140.10">
    <property type="entry name" value="Cytidine Deaminase, domain 2"/>
    <property type="match status" value="1"/>
</dbReference>
<dbReference type="GO" id="GO:0008835">
    <property type="term" value="F:diaminohydroxyphosphoribosylaminopyrimidine deaminase activity"/>
    <property type="evidence" value="ECO:0007669"/>
    <property type="project" value="UniProtKB-EC"/>
</dbReference>
<evidence type="ECO:0000256" key="8">
    <source>
        <dbReference type="ARBA" id="ARBA00022857"/>
    </source>
</evidence>
<dbReference type="InterPro" id="IPR016193">
    <property type="entry name" value="Cytidine_deaminase-like"/>
</dbReference>
<name>A0A3B1BF36_9ZZZZ</name>
<evidence type="ECO:0000256" key="3">
    <source>
        <dbReference type="ARBA" id="ARBA00004910"/>
    </source>
</evidence>
<evidence type="ECO:0000256" key="6">
    <source>
        <dbReference type="ARBA" id="ARBA00022801"/>
    </source>
</evidence>